<dbReference type="OrthoDB" id="250531at2"/>
<dbReference type="UniPathway" id="UPA00214"/>
<dbReference type="GO" id="GO:0004335">
    <property type="term" value="F:galactokinase activity"/>
    <property type="evidence" value="ECO:0007669"/>
    <property type="project" value="UniProtKB-UniRule"/>
</dbReference>
<comment type="subcellular location">
    <subcellularLocation>
        <location evidence="11">Cytoplasm</location>
    </subcellularLocation>
</comment>
<dbReference type="InterPro" id="IPR019539">
    <property type="entry name" value="GalKase_N"/>
</dbReference>
<feature type="site" description="Transition state stabilizer" evidence="11">
    <location>
        <position position="26"/>
    </location>
</feature>
<dbReference type="InterPro" id="IPR036554">
    <property type="entry name" value="GHMP_kinase_C_sf"/>
</dbReference>
<evidence type="ECO:0000256" key="2">
    <source>
        <dbReference type="ARBA" id="ARBA00022490"/>
    </source>
</evidence>
<evidence type="ECO:0000313" key="17">
    <source>
        <dbReference type="Proteomes" id="UP000248688"/>
    </source>
</evidence>
<dbReference type="InterPro" id="IPR000705">
    <property type="entry name" value="Galactokinase"/>
</dbReference>
<keyword evidence="2 11" id="KW-0963">Cytoplasm</keyword>
<dbReference type="Pfam" id="PF08544">
    <property type="entry name" value="GHMP_kinases_C"/>
    <property type="match status" value="1"/>
</dbReference>
<dbReference type="Pfam" id="PF00288">
    <property type="entry name" value="GHMP_kinases_N"/>
    <property type="match status" value="1"/>
</dbReference>
<evidence type="ECO:0000259" key="14">
    <source>
        <dbReference type="Pfam" id="PF08544"/>
    </source>
</evidence>
<comment type="function">
    <text evidence="11">Catalyzes the transfer of the gamma-phosphate of ATP to D-galactose to form alpha-D-galactose-1-phosphate (Gal-1-P).</text>
</comment>
<keyword evidence="3 11" id="KW-0808">Transferase</keyword>
<feature type="binding site" evidence="11">
    <location>
        <position position="219"/>
    </location>
    <ligand>
        <name>substrate</name>
    </ligand>
</feature>
<feature type="active site" description="Proton acceptor" evidence="11">
    <location>
        <position position="169"/>
    </location>
</feature>
<keyword evidence="9 11" id="KW-0299">Galactose metabolism</keyword>
<keyword evidence="4 11" id="KW-0479">Metal-binding</keyword>
<dbReference type="PROSITE" id="PS00627">
    <property type="entry name" value="GHMP_KINASES_ATP"/>
    <property type="match status" value="1"/>
</dbReference>
<dbReference type="Gene3D" id="3.30.230.10">
    <property type="match status" value="1"/>
</dbReference>
<proteinExistence type="inferred from homology"/>
<accession>A0A2Z4II62</accession>
<reference evidence="16 17" key="1">
    <citation type="submission" date="2018-06" db="EMBL/GenBank/DDBJ databases">
        <title>Echinicola strongylocentroti sp. nov., isolated from a sea urchin Strongylocentrotus intermedius.</title>
        <authorList>
            <person name="Bae S.S."/>
        </authorList>
    </citation>
    <scope>NUCLEOTIDE SEQUENCE [LARGE SCALE GENOMIC DNA]</scope>
    <source>
        <strain evidence="16 17">MEBiC08714</strain>
    </source>
</reference>
<evidence type="ECO:0000256" key="9">
    <source>
        <dbReference type="ARBA" id="ARBA00023144"/>
    </source>
</evidence>
<name>A0A2Z4II62_9BACT</name>
<feature type="binding site" evidence="11">
    <location>
        <position position="125"/>
    </location>
    <ligand>
        <name>Mg(2+)</name>
        <dbReference type="ChEBI" id="CHEBI:18420"/>
    </ligand>
</feature>
<evidence type="ECO:0000256" key="6">
    <source>
        <dbReference type="ARBA" id="ARBA00022777"/>
    </source>
</evidence>
<dbReference type="EC" id="2.7.1.6" evidence="11 12"/>
<dbReference type="GO" id="GO:0005524">
    <property type="term" value="F:ATP binding"/>
    <property type="evidence" value="ECO:0007669"/>
    <property type="project" value="UniProtKB-UniRule"/>
</dbReference>
<keyword evidence="17" id="KW-1185">Reference proteome</keyword>
<keyword evidence="10 11" id="KW-0119">Carbohydrate metabolism</keyword>
<dbReference type="GO" id="GO:0005829">
    <property type="term" value="C:cytosol"/>
    <property type="evidence" value="ECO:0007669"/>
    <property type="project" value="TreeGrafter"/>
</dbReference>
<feature type="binding site" evidence="11">
    <location>
        <position position="66"/>
    </location>
    <ligand>
        <name>ATP</name>
        <dbReference type="ChEBI" id="CHEBI:30616"/>
    </ligand>
</feature>
<dbReference type="AlphaFoldDB" id="A0A2Z4II62"/>
<dbReference type="InterPro" id="IPR006203">
    <property type="entry name" value="GHMP_knse_ATP-bd_CS"/>
</dbReference>
<dbReference type="InterPro" id="IPR019741">
    <property type="entry name" value="Galactokinase_CS"/>
</dbReference>
<evidence type="ECO:0000256" key="11">
    <source>
        <dbReference type="HAMAP-Rule" id="MF_00246"/>
    </source>
</evidence>
<dbReference type="Pfam" id="PF10509">
    <property type="entry name" value="GalKase_gal_bdg"/>
    <property type="match status" value="1"/>
</dbReference>
<protein>
    <recommendedName>
        <fullName evidence="11 12">Galactokinase</fullName>
        <ecNumber evidence="11 12">2.7.1.6</ecNumber>
    </recommendedName>
    <alternativeName>
        <fullName evidence="11">Galactose kinase</fullName>
    </alternativeName>
</protein>
<dbReference type="InterPro" id="IPR022963">
    <property type="entry name" value="Galactokinase_bac"/>
</dbReference>
<keyword evidence="7 11" id="KW-0067">ATP-binding</keyword>
<dbReference type="GO" id="GO:0006012">
    <property type="term" value="P:galactose metabolic process"/>
    <property type="evidence" value="ECO:0007669"/>
    <property type="project" value="UniProtKB-UniRule"/>
</dbReference>
<dbReference type="InterPro" id="IPR020568">
    <property type="entry name" value="Ribosomal_Su5_D2-typ_SF"/>
</dbReference>
<dbReference type="NCBIfam" id="TIGR00131">
    <property type="entry name" value="gal_kin"/>
    <property type="match status" value="1"/>
</dbReference>
<keyword evidence="8 11" id="KW-0460">Magnesium</keyword>
<dbReference type="InterPro" id="IPR006206">
    <property type="entry name" value="Mevalonate/galactokinase"/>
</dbReference>
<dbReference type="FunFam" id="3.30.230.10:FF:000017">
    <property type="entry name" value="Galactokinase"/>
    <property type="match status" value="1"/>
</dbReference>
<dbReference type="GO" id="GO:0000287">
    <property type="term" value="F:magnesium ion binding"/>
    <property type="evidence" value="ECO:0007669"/>
    <property type="project" value="UniProtKB-UniRule"/>
</dbReference>
<comment type="catalytic activity">
    <reaction evidence="11">
        <text>alpha-D-galactose + ATP = alpha-D-galactose 1-phosphate + ADP + H(+)</text>
        <dbReference type="Rhea" id="RHEA:13553"/>
        <dbReference type="ChEBI" id="CHEBI:15378"/>
        <dbReference type="ChEBI" id="CHEBI:28061"/>
        <dbReference type="ChEBI" id="CHEBI:30616"/>
        <dbReference type="ChEBI" id="CHEBI:58336"/>
        <dbReference type="ChEBI" id="CHEBI:456216"/>
        <dbReference type="EC" id="2.7.1.6"/>
    </reaction>
</comment>
<evidence type="ECO:0000256" key="1">
    <source>
        <dbReference type="ARBA" id="ARBA00006566"/>
    </source>
</evidence>
<feature type="domain" description="Galactokinase N-terminal" evidence="15">
    <location>
        <begin position="9"/>
        <end position="56"/>
    </location>
</feature>
<feature type="domain" description="GHMP kinase N-terminal" evidence="13">
    <location>
        <begin position="89"/>
        <end position="177"/>
    </location>
</feature>
<evidence type="ECO:0000256" key="4">
    <source>
        <dbReference type="ARBA" id="ARBA00022723"/>
    </source>
</evidence>
<evidence type="ECO:0000313" key="16">
    <source>
        <dbReference type="EMBL" id="AWW30397.1"/>
    </source>
</evidence>
<evidence type="ECO:0000256" key="7">
    <source>
        <dbReference type="ARBA" id="ARBA00022840"/>
    </source>
</evidence>
<sequence length="383" mass="42249">MNPEIITSAFVELFDKKPIVVKSPGRINLIGEHTDYNEGFVLPAAINKEIVIAVQKNDSEECRLFSNDFQESLTFGLNDFEPMEGGWGNYVMGVVAQLQKAGYSIEGFDLVFGGDVPVGAGLSSSAAVENGVCLALSELFDLGLERLDMLKYAQKAEHEFAGVQCGIMDQFASMMGKDDHAIRLDCRSLEYSYFPIELGDYQIILCDTQVKHSLADSAYNDRRKECQEGVAAVQRTNQTVKSLRDVSLELLEETKSTISEVVYRRCKFVIEENARLLKGCELLEKGDIKGFGQQMYGSHDGLSQMYEVSCKELDFLADFAKSREAVAGARMMGGGFGGCTINLVEKSAKETFEKEVAAAYEEAFGKSLQIYEVDVTDGTRVVG</sequence>
<dbReference type="PANTHER" id="PTHR10457">
    <property type="entry name" value="MEVALONATE KINASE/GALACTOKINASE"/>
    <property type="match status" value="1"/>
</dbReference>
<dbReference type="HAMAP" id="MF_00246">
    <property type="entry name" value="Galactokinase"/>
    <property type="match status" value="1"/>
</dbReference>
<keyword evidence="6 11" id="KW-0418">Kinase</keyword>
<evidence type="ECO:0000256" key="5">
    <source>
        <dbReference type="ARBA" id="ARBA00022741"/>
    </source>
</evidence>
<dbReference type="PANTHER" id="PTHR10457:SF7">
    <property type="entry name" value="GALACTOKINASE-RELATED"/>
    <property type="match status" value="1"/>
</dbReference>
<dbReference type="SUPFAM" id="SSF54211">
    <property type="entry name" value="Ribosomal protein S5 domain 2-like"/>
    <property type="match status" value="1"/>
</dbReference>
<dbReference type="InterPro" id="IPR013750">
    <property type="entry name" value="GHMP_kinase_C_dom"/>
</dbReference>
<evidence type="ECO:0000259" key="13">
    <source>
        <dbReference type="Pfam" id="PF00288"/>
    </source>
</evidence>
<evidence type="ECO:0000259" key="15">
    <source>
        <dbReference type="Pfam" id="PF10509"/>
    </source>
</evidence>
<dbReference type="SUPFAM" id="SSF55060">
    <property type="entry name" value="GHMP Kinase, C-terminal domain"/>
    <property type="match status" value="1"/>
</dbReference>
<comment type="pathway">
    <text evidence="11">Carbohydrate metabolism; galactose metabolism.</text>
</comment>
<comment type="similarity">
    <text evidence="1 11">Belongs to the GHMP kinase family. GalK subfamily.</text>
</comment>
<evidence type="ECO:0000256" key="3">
    <source>
        <dbReference type="ARBA" id="ARBA00022679"/>
    </source>
</evidence>
<dbReference type="PROSITE" id="PS00106">
    <property type="entry name" value="GALACTOKINASE"/>
    <property type="match status" value="1"/>
</dbReference>
<feature type="binding site" evidence="11">
    <location>
        <position position="157"/>
    </location>
    <ligand>
        <name>Mg(2+)</name>
        <dbReference type="ChEBI" id="CHEBI:18420"/>
    </ligand>
</feature>
<gene>
    <name evidence="11" type="primary">galK</name>
    <name evidence="16" type="ORF">DN752_09835</name>
</gene>
<dbReference type="PRINTS" id="PR00473">
    <property type="entry name" value="GALCTOKINASE"/>
</dbReference>
<dbReference type="InterPro" id="IPR006204">
    <property type="entry name" value="GHMP_kinase_N_dom"/>
</dbReference>
<dbReference type="Proteomes" id="UP000248688">
    <property type="component" value="Chromosome"/>
</dbReference>
<feature type="binding site" evidence="11">
    <location>
        <begin position="32"/>
        <end position="35"/>
    </location>
    <ligand>
        <name>substrate</name>
    </ligand>
</feature>
<dbReference type="EMBL" id="CP030041">
    <property type="protein sequence ID" value="AWW30397.1"/>
    <property type="molecule type" value="Genomic_DNA"/>
</dbReference>
<feature type="binding site" evidence="11">
    <location>
        <begin position="119"/>
        <end position="125"/>
    </location>
    <ligand>
        <name>ATP</name>
        <dbReference type="ChEBI" id="CHEBI:30616"/>
    </ligand>
</feature>
<dbReference type="KEGG" id="est:DN752_09835"/>
<feature type="domain" description="GHMP kinase C-terminal" evidence="14">
    <location>
        <begin position="281"/>
        <end position="361"/>
    </location>
</feature>
<keyword evidence="5 11" id="KW-0547">Nucleotide-binding</keyword>
<dbReference type="InterPro" id="IPR014721">
    <property type="entry name" value="Ribsml_uS5_D2-typ_fold_subgr"/>
</dbReference>
<dbReference type="RefSeq" id="WP_112783778.1">
    <property type="nucleotide sequence ID" value="NZ_CP030041.1"/>
</dbReference>
<organism evidence="16 17">
    <name type="scientific">Echinicola strongylocentroti</name>
    <dbReference type="NCBI Taxonomy" id="1795355"/>
    <lineage>
        <taxon>Bacteria</taxon>
        <taxon>Pseudomonadati</taxon>
        <taxon>Bacteroidota</taxon>
        <taxon>Cytophagia</taxon>
        <taxon>Cytophagales</taxon>
        <taxon>Cyclobacteriaceae</taxon>
        <taxon>Echinicola</taxon>
    </lineage>
</organism>
<dbReference type="PIRSF" id="PIRSF000530">
    <property type="entry name" value="Galactokinase"/>
    <property type="match status" value="1"/>
</dbReference>
<dbReference type="FunFam" id="3.30.70.890:FF:000001">
    <property type="entry name" value="Galactokinase"/>
    <property type="match status" value="1"/>
</dbReference>
<dbReference type="PRINTS" id="PR00959">
    <property type="entry name" value="MEVGALKINASE"/>
</dbReference>
<evidence type="ECO:0000256" key="12">
    <source>
        <dbReference type="NCBIfam" id="TIGR00131"/>
    </source>
</evidence>
<evidence type="ECO:0000256" key="10">
    <source>
        <dbReference type="ARBA" id="ARBA00023277"/>
    </source>
</evidence>
<dbReference type="NCBIfam" id="NF003705">
    <property type="entry name" value="PRK05322.1"/>
    <property type="match status" value="1"/>
</dbReference>
<dbReference type="Gene3D" id="3.30.70.890">
    <property type="entry name" value="GHMP kinase, C-terminal domain"/>
    <property type="match status" value="1"/>
</dbReference>
<evidence type="ECO:0000256" key="8">
    <source>
        <dbReference type="ARBA" id="ARBA00022842"/>
    </source>
</evidence>